<dbReference type="Gene3D" id="3.30.70.1820">
    <property type="entry name" value="L1 transposable element, RRM domain"/>
    <property type="match status" value="1"/>
</dbReference>
<proteinExistence type="predicted"/>
<dbReference type="Pfam" id="PF09004">
    <property type="entry name" value="ALKBH8_N"/>
    <property type="match status" value="1"/>
</dbReference>
<comment type="caution">
    <text evidence="3">The sequence shown here is derived from an EMBL/GenBank/DDBJ whole genome shotgun (WGS) entry which is preliminary data.</text>
</comment>
<dbReference type="Proteomes" id="UP000324091">
    <property type="component" value="Chromosome 7"/>
</dbReference>
<dbReference type="GO" id="GO:0016706">
    <property type="term" value="F:2-oxoglutarate-dependent dioxygenase activity"/>
    <property type="evidence" value="ECO:0007669"/>
    <property type="project" value="InterPro"/>
</dbReference>
<dbReference type="InterPro" id="IPR004244">
    <property type="entry name" value="Transposase_22"/>
</dbReference>
<accession>A0A5C6MTB9</accession>
<sequence length="314" mass="37192">MEANAAASSTGITSPDKRLEGSIATAREESNTSLTRAWKETTPVDSWRPEVLELQQLQGKITVERAHRLGPRRQHKTDYAPRTRIMKFLNYKDKEAVMKAARAKKQVHYKNHPVRLYHDVTAETHKKQKEFEEARRQLCTLGLQDDEEEEHQCLVRDFVAWCHNNSLQLNTSKTKELVIDFERDRPRPRPVQIGMEEVEGVQTYKYLGLWLDNRLDWTSNTRQLYKKTQSRMYFLRRLRSFNICRKLLWMFYQSVVTSILSYLAERRTIDKLRSIMDNVRHPLHTVIHSQRSLISQRLRLPKFRTNRLGNSFIP</sequence>
<keyword evidence="4" id="KW-1185">Reference proteome</keyword>
<evidence type="ECO:0000313" key="3">
    <source>
        <dbReference type="EMBL" id="TWW57381.1"/>
    </source>
</evidence>
<organism evidence="3 4">
    <name type="scientific">Takifugu flavidus</name>
    <name type="common">sansaifugu</name>
    <dbReference type="NCBI Taxonomy" id="433684"/>
    <lineage>
        <taxon>Eukaryota</taxon>
        <taxon>Metazoa</taxon>
        <taxon>Chordata</taxon>
        <taxon>Craniata</taxon>
        <taxon>Vertebrata</taxon>
        <taxon>Euteleostomi</taxon>
        <taxon>Actinopterygii</taxon>
        <taxon>Neopterygii</taxon>
        <taxon>Teleostei</taxon>
        <taxon>Neoteleostei</taxon>
        <taxon>Acanthomorphata</taxon>
        <taxon>Eupercaria</taxon>
        <taxon>Tetraodontiformes</taxon>
        <taxon>Tetradontoidea</taxon>
        <taxon>Tetraodontidae</taxon>
        <taxon>Takifugu</taxon>
    </lineage>
</organism>
<dbReference type="InterPro" id="IPR015095">
    <property type="entry name" value="AlkB_hom8_N"/>
</dbReference>
<name>A0A5C6MTB9_9TELE</name>
<evidence type="ECO:0000313" key="4">
    <source>
        <dbReference type="Proteomes" id="UP000324091"/>
    </source>
</evidence>
<evidence type="ECO:0000259" key="2">
    <source>
        <dbReference type="Pfam" id="PF09004"/>
    </source>
</evidence>
<dbReference type="AlphaFoldDB" id="A0A5C6MTB9"/>
<dbReference type="EMBL" id="RHFK02000020">
    <property type="protein sequence ID" value="TWW57381.1"/>
    <property type="molecule type" value="Genomic_DNA"/>
</dbReference>
<reference evidence="3 4" key="1">
    <citation type="submission" date="2019-04" db="EMBL/GenBank/DDBJ databases">
        <title>Chromosome genome assembly for Takifugu flavidus.</title>
        <authorList>
            <person name="Xiao S."/>
        </authorList>
    </citation>
    <scope>NUCLEOTIDE SEQUENCE [LARGE SCALE GENOMIC DNA]</scope>
    <source>
        <strain evidence="3">HTHZ2018</strain>
        <tissue evidence="3">Muscle</tissue>
    </source>
</reference>
<protein>
    <recommendedName>
        <fullName evidence="2">Alkylated DNA repair protein AlkB homologue 8 N-terminal domain-containing protein</fullName>
    </recommendedName>
</protein>
<dbReference type="PANTHER" id="PTHR11505">
    <property type="entry name" value="L1 TRANSPOSABLE ELEMENT-RELATED"/>
    <property type="match status" value="1"/>
</dbReference>
<gene>
    <name evidence="3" type="ORF">D4764_07G0001000</name>
</gene>
<dbReference type="GO" id="GO:0008168">
    <property type="term" value="F:methyltransferase activity"/>
    <property type="evidence" value="ECO:0007669"/>
    <property type="project" value="InterPro"/>
</dbReference>
<feature type="compositionally biased region" description="Polar residues" evidence="1">
    <location>
        <begin position="1"/>
        <end position="13"/>
    </location>
</feature>
<feature type="region of interest" description="Disordered" evidence="1">
    <location>
        <begin position="1"/>
        <end position="35"/>
    </location>
</feature>
<evidence type="ECO:0000256" key="1">
    <source>
        <dbReference type="SAM" id="MobiDB-lite"/>
    </source>
</evidence>
<feature type="domain" description="Alkylated DNA repair protein AlkB homologue 8 N-terminal" evidence="2">
    <location>
        <begin position="217"/>
        <end position="257"/>
    </location>
</feature>
<feature type="compositionally biased region" description="Basic and acidic residues" evidence="1">
    <location>
        <begin position="15"/>
        <end position="30"/>
    </location>
</feature>